<dbReference type="EMBL" id="MRVI01000001">
    <property type="protein sequence ID" value="OOC61295.1"/>
    <property type="molecule type" value="Genomic_DNA"/>
</dbReference>
<feature type="transmembrane region" description="Helical" evidence="1">
    <location>
        <begin position="48"/>
        <end position="64"/>
    </location>
</feature>
<keyword evidence="1" id="KW-0812">Transmembrane</keyword>
<protein>
    <recommendedName>
        <fullName evidence="4">DUF1345 domain-containing protein</fullName>
    </recommendedName>
</protein>
<keyword evidence="1" id="KW-1133">Transmembrane helix</keyword>
<keyword evidence="3" id="KW-1185">Reference proteome</keyword>
<evidence type="ECO:0008006" key="4">
    <source>
        <dbReference type="Google" id="ProtNLM"/>
    </source>
</evidence>
<comment type="caution">
    <text evidence="2">The sequence shown here is derived from an EMBL/GenBank/DDBJ whole genome shotgun (WGS) entry which is preliminary data.</text>
</comment>
<organism evidence="2 3">
    <name type="scientific">Paenibacillus ihbetae</name>
    <dbReference type="NCBI Taxonomy" id="1870820"/>
    <lineage>
        <taxon>Bacteria</taxon>
        <taxon>Bacillati</taxon>
        <taxon>Bacillota</taxon>
        <taxon>Bacilli</taxon>
        <taxon>Bacillales</taxon>
        <taxon>Paenibacillaceae</taxon>
        <taxon>Paenibacillus</taxon>
    </lineage>
</organism>
<sequence>MVGTIIICFLVLHIIMAAIMAVFPRDEGMRNTIGFQAYTPEPKSAGDYIFNGLFFLLAAGAYYMESINERIAKKYWLARIGIRIAVLSVAVVVVFILALIGSIINEI</sequence>
<dbReference type="RefSeq" id="WP_077565913.1">
    <property type="nucleotide sequence ID" value="NZ_MRVI01000001.1"/>
</dbReference>
<name>A0ABX3JUD5_9BACL</name>
<gene>
    <name evidence="2" type="ORF">BBD40_04950</name>
</gene>
<keyword evidence="1" id="KW-0472">Membrane</keyword>
<feature type="transmembrane region" description="Helical" evidence="1">
    <location>
        <begin position="84"/>
        <end position="104"/>
    </location>
</feature>
<accession>A0ABX3JUD5</accession>
<dbReference type="Proteomes" id="UP000189059">
    <property type="component" value="Unassembled WGS sequence"/>
</dbReference>
<evidence type="ECO:0000313" key="3">
    <source>
        <dbReference type="Proteomes" id="UP000189059"/>
    </source>
</evidence>
<evidence type="ECO:0000313" key="2">
    <source>
        <dbReference type="EMBL" id="OOC61295.1"/>
    </source>
</evidence>
<reference evidence="2 3" key="1">
    <citation type="submission" date="2016-12" db="EMBL/GenBank/DDBJ databases">
        <title>Genome sequencing and description of Paenibacillus sp. nov. from high altitude lake in the Indian Trans- Himalayas.</title>
        <authorList>
            <person name="Kiran S."/>
            <person name="Swarnkar M.K."/>
            <person name="Rana A."/>
            <person name="Tewari R."/>
            <person name="Gulati A."/>
        </authorList>
    </citation>
    <scope>NUCLEOTIDE SEQUENCE [LARGE SCALE GENOMIC DNA]</scope>
    <source>
        <strain evidence="2 3">IHBB 9951</strain>
    </source>
</reference>
<proteinExistence type="predicted"/>
<evidence type="ECO:0000256" key="1">
    <source>
        <dbReference type="SAM" id="Phobius"/>
    </source>
</evidence>